<reference evidence="1" key="1">
    <citation type="submission" date="2025-05" db="UniProtKB">
        <authorList>
            <consortium name="RefSeq"/>
        </authorList>
    </citation>
    <scope>NUCLEOTIDE SEQUENCE [LARGE SCALE GENOMIC DNA]</scope>
</reference>
<gene>
    <name evidence="2" type="primary">LOC136074623</name>
</gene>
<proteinExistence type="predicted"/>
<sequence length="154" mass="17788">MYNSKKTSIWSILFTIKRKGPPAVAIWYGQGKPNYLNEYSEDFILEMKKLQTNGYKQLHVTIKALVCDAPARAFVKCIIAHSGYHCCERCMAVGTQKHGVRLLETTTLLRTDMAFKNNLYKEEGHQHESLFPLVQLNFPMEIGLPLDYMHLIMY</sequence>
<dbReference type="Proteomes" id="UP001652625">
    <property type="component" value="Chromosome 01"/>
</dbReference>
<organism evidence="1 2">
    <name type="scientific">Hydra vulgaris</name>
    <name type="common">Hydra</name>
    <name type="synonym">Hydra attenuata</name>
    <dbReference type="NCBI Taxonomy" id="6087"/>
    <lineage>
        <taxon>Eukaryota</taxon>
        <taxon>Metazoa</taxon>
        <taxon>Cnidaria</taxon>
        <taxon>Hydrozoa</taxon>
        <taxon>Hydroidolina</taxon>
        <taxon>Anthoathecata</taxon>
        <taxon>Aplanulata</taxon>
        <taxon>Hydridae</taxon>
        <taxon>Hydra</taxon>
    </lineage>
</organism>
<protein>
    <submittedName>
        <fullName evidence="2">Uncharacterized protein LOC136074623</fullName>
    </submittedName>
</protein>
<evidence type="ECO:0000313" key="2">
    <source>
        <dbReference type="RefSeq" id="XP_065643032.1"/>
    </source>
</evidence>
<dbReference type="RefSeq" id="XP_065643032.1">
    <property type="nucleotide sequence ID" value="XM_065786960.1"/>
</dbReference>
<evidence type="ECO:0000313" key="1">
    <source>
        <dbReference type="Proteomes" id="UP001652625"/>
    </source>
</evidence>
<accession>A0ABM4B2J2</accession>
<dbReference type="GeneID" id="136074623"/>
<keyword evidence="1" id="KW-1185">Reference proteome</keyword>
<dbReference type="PANTHER" id="PTHR33053">
    <property type="entry name" value="PROTEIN, PUTATIVE-RELATED"/>
    <property type="match status" value="1"/>
</dbReference>
<reference evidence="2" key="2">
    <citation type="submission" date="2025-08" db="UniProtKB">
        <authorList>
            <consortium name="RefSeq"/>
        </authorList>
    </citation>
    <scope>IDENTIFICATION</scope>
</reference>
<name>A0ABM4B2J2_HYDVU</name>